<dbReference type="NCBIfam" id="TIGR03083">
    <property type="entry name" value="maleylpyruvate isomerase family mycothiol-dependent enzyme"/>
    <property type="match status" value="1"/>
</dbReference>
<feature type="domain" description="Mycothiol-dependent maleylpyruvate isomerase metal-binding" evidence="1">
    <location>
        <begin position="15"/>
        <end position="135"/>
    </location>
</feature>
<protein>
    <submittedName>
        <fullName evidence="2">TIGR03086 family metal-binding protein</fullName>
    </submittedName>
</protein>
<dbReference type="EMBL" id="JBHSOD010000059">
    <property type="protein sequence ID" value="MFC5889565.1"/>
    <property type="molecule type" value="Genomic_DNA"/>
</dbReference>
<reference evidence="3" key="1">
    <citation type="journal article" date="2019" name="Int. J. Syst. Evol. Microbiol.">
        <title>The Global Catalogue of Microorganisms (GCM) 10K type strain sequencing project: providing services to taxonomists for standard genome sequencing and annotation.</title>
        <authorList>
            <consortium name="The Broad Institute Genomics Platform"/>
            <consortium name="The Broad Institute Genome Sequencing Center for Infectious Disease"/>
            <person name="Wu L."/>
            <person name="Ma J."/>
        </authorList>
    </citation>
    <scope>NUCLEOTIDE SEQUENCE [LARGE SCALE GENOMIC DNA]</scope>
    <source>
        <strain evidence="3">CGMCC 4.1469</strain>
    </source>
</reference>
<proteinExistence type="predicted"/>
<evidence type="ECO:0000259" key="1">
    <source>
        <dbReference type="Pfam" id="PF11716"/>
    </source>
</evidence>
<evidence type="ECO:0000313" key="3">
    <source>
        <dbReference type="Proteomes" id="UP001596067"/>
    </source>
</evidence>
<evidence type="ECO:0000313" key="2">
    <source>
        <dbReference type="EMBL" id="MFC5889565.1"/>
    </source>
</evidence>
<keyword evidence="3" id="KW-1185">Reference proteome</keyword>
<gene>
    <name evidence="2" type="ORF">ACFP0N_31820</name>
</gene>
<organism evidence="2 3">
    <name type="scientific">Kitasatospora aburaviensis</name>
    <dbReference type="NCBI Taxonomy" id="67265"/>
    <lineage>
        <taxon>Bacteria</taxon>
        <taxon>Bacillati</taxon>
        <taxon>Actinomycetota</taxon>
        <taxon>Actinomycetes</taxon>
        <taxon>Kitasatosporales</taxon>
        <taxon>Streptomycetaceae</taxon>
        <taxon>Kitasatospora</taxon>
    </lineage>
</organism>
<dbReference type="InterPro" id="IPR017517">
    <property type="entry name" value="Maleyloyr_isom"/>
</dbReference>
<sequence length="203" mass="21864">MTGSGNPSSDPIELLARALAQTAGLIDGVGTELAGHPTPCRSWDVGDLISHLVFDLRQFTVRANGGNPDWSLSFERIEDDWLHVFEAGAEELVAAWRGAGDLDGVIELPGGAEVPARFPLDQQIAEFAVHGWDLAHATGQSTEGLDHEAARASLAWARAALRPEFRGSEEENHAFGPEVAVAEDAPLYDRLAAFFGRDPQGKW</sequence>
<dbReference type="Gene3D" id="1.20.120.450">
    <property type="entry name" value="dinb family like domain"/>
    <property type="match status" value="1"/>
</dbReference>
<dbReference type="InterPro" id="IPR034660">
    <property type="entry name" value="DinB/YfiT-like"/>
</dbReference>
<dbReference type="InterPro" id="IPR017520">
    <property type="entry name" value="CHP03086"/>
</dbReference>
<accession>A0ABW1F6N9</accession>
<dbReference type="RefSeq" id="WP_313767043.1">
    <property type="nucleotide sequence ID" value="NZ_BAAAVH010000020.1"/>
</dbReference>
<name>A0ABW1F6N9_9ACTN</name>
<dbReference type="Pfam" id="PF11716">
    <property type="entry name" value="MDMPI_N"/>
    <property type="match status" value="1"/>
</dbReference>
<dbReference type="NCBIfam" id="TIGR03086">
    <property type="entry name" value="TIGR03086 family metal-binding protein"/>
    <property type="match status" value="1"/>
</dbReference>
<comment type="caution">
    <text evidence="2">The sequence shown here is derived from an EMBL/GenBank/DDBJ whole genome shotgun (WGS) entry which is preliminary data.</text>
</comment>
<dbReference type="SUPFAM" id="SSF109854">
    <property type="entry name" value="DinB/YfiT-like putative metalloenzymes"/>
    <property type="match status" value="1"/>
</dbReference>
<dbReference type="Proteomes" id="UP001596067">
    <property type="component" value="Unassembled WGS sequence"/>
</dbReference>
<dbReference type="InterPro" id="IPR024344">
    <property type="entry name" value="MDMPI_metal-binding"/>
</dbReference>